<dbReference type="EMBL" id="JBHSQW010000031">
    <property type="protein sequence ID" value="MFC5995469.1"/>
    <property type="molecule type" value="Genomic_DNA"/>
</dbReference>
<comment type="caution">
    <text evidence="2">The sequence shown here is derived from an EMBL/GenBank/DDBJ whole genome shotgun (WGS) entry which is preliminary data.</text>
</comment>
<name>A0ABW1J4Q7_9PSEU</name>
<feature type="compositionally biased region" description="Basic and acidic residues" evidence="1">
    <location>
        <begin position="48"/>
        <end position="59"/>
    </location>
</feature>
<accession>A0ABW1J4Q7</accession>
<feature type="region of interest" description="Disordered" evidence="1">
    <location>
        <begin position="1"/>
        <end position="59"/>
    </location>
</feature>
<evidence type="ECO:0000313" key="2">
    <source>
        <dbReference type="EMBL" id="MFC5995469.1"/>
    </source>
</evidence>
<evidence type="ECO:0000313" key="3">
    <source>
        <dbReference type="Proteomes" id="UP001596302"/>
    </source>
</evidence>
<dbReference type="RefSeq" id="WP_379585525.1">
    <property type="nucleotide sequence ID" value="NZ_JBHSQW010000031.1"/>
</dbReference>
<evidence type="ECO:0000256" key="1">
    <source>
        <dbReference type="SAM" id="MobiDB-lite"/>
    </source>
</evidence>
<reference evidence="3" key="1">
    <citation type="journal article" date="2019" name="Int. J. Syst. Evol. Microbiol.">
        <title>The Global Catalogue of Microorganisms (GCM) 10K type strain sequencing project: providing services to taxonomists for standard genome sequencing and annotation.</title>
        <authorList>
            <consortium name="The Broad Institute Genomics Platform"/>
            <consortium name="The Broad Institute Genome Sequencing Center for Infectious Disease"/>
            <person name="Wu L."/>
            <person name="Ma J."/>
        </authorList>
    </citation>
    <scope>NUCLEOTIDE SEQUENCE [LARGE SCALE GENOMIC DNA]</scope>
    <source>
        <strain evidence="3">CCM 8391</strain>
    </source>
</reference>
<keyword evidence="3" id="KW-1185">Reference proteome</keyword>
<dbReference type="Proteomes" id="UP001596302">
    <property type="component" value="Unassembled WGS sequence"/>
</dbReference>
<organism evidence="2 3">
    <name type="scientific">Pseudonocardia hispaniensis</name>
    <dbReference type="NCBI Taxonomy" id="904933"/>
    <lineage>
        <taxon>Bacteria</taxon>
        <taxon>Bacillati</taxon>
        <taxon>Actinomycetota</taxon>
        <taxon>Actinomycetes</taxon>
        <taxon>Pseudonocardiales</taxon>
        <taxon>Pseudonocardiaceae</taxon>
        <taxon>Pseudonocardia</taxon>
    </lineage>
</organism>
<sequence length="59" mass="6271">MADEKRQDEVVNPAGMPQMHPPEGGPNANPDVPDPGNLVPGRPGIPDTVERSDADRAEE</sequence>
<gene>
    <name evidence="2" type="ORF">ACFQE5_14740</name>
</gene>
<proteinExistence type="predicted"/>
<protein>
    <submittedName>
        <fullName evidence="2">Uncharacterized protein</fullName>
    </submittedName>
</protein>